<evidence type="ECO:0000313" key="3">
    <source>
        <dbReference type="Proteomes" id="UP000243591"/>
    </source>
</evidence>
<dbReference type="SUPFAM" id="SSF56784">
    <property type="entry name" value="HAD-like"/>
    <property type="match status" value="1"/>
</dbReference>
<proteinExistence type="predicted"/>
<gene>
    <name evidence="2" type="ORF">BTBSAS_90003</name>
    <name evidence="1" type="ORF">CNY62_02960</name>
</gene>
<dbReference type="GO" id="GO:0000287">
    <property type="term" value="F:magnesium ion binding"/>
    <property type="evidence" value="ECO:0007669"/>
    <property type="project" value="TreeGrafter"/>
</dbReference>
<dbReference type="InterPro" id="IPR006379">
    <property type="entry name" value="HAD-SF_hydro_IIB"/>
</dbReference>
<dbReference type="GeneID" id="66538013"/>
<dbReference type="GO" id="GO:0005829">
    <property type="term" value="C:cytosol"/>
    <property type="evidence" value="ECO:0007669"/>
    <property type="project" value="TreeGrafter"/>
</dbReference>
<dbReference type="Proteomes" id="UP000270190">
    <property type="component" value="Unassembled WGS sequence"/>
</dbReference>
<dbReference type="STRING" id="2756.BFR44_00920"/>
<dbReference type="RefSeq" id="WP_069119510.1">
    <property type="nucleotide sequence ID" value="NZ_CBCPHX010000005.1"/>
</dbReference>
<dbReference type="EMBL" id="OUNC01000083">
    <property type="protein sequence ID" value="SPP30789.1"/>
    <property type="molecule type" value="Genomic_DNA"/>
</dbReference>
<dbReference type="Gene3D" id="3.40.50.1000">
    <property type="entry name" value="HAD superfamily/HAD-like"/>
    <property type="match status" value="1"/>
</dbReference>
<dbReference type="OrthoDB" id="9806027at2"/>
<dbReference type="PANTHER" id="PTHR10000">
    <property type="entry name" value="PHOSPHOSERINE PHOSPHATASE"/>
    <property type="match status" value="1"/>
</dbReference>
<dbReference type="EMBL" id="CP023483">
    <property type="protein sequence ID" value="ATF25439.1"/>
    <property type="molecule type" value="Genomic_DNA"/>
</dbReference>
<reference evidence="1 3" key="1">
    <citation type="submission" date="2017-09" db="EMBL/GenBank/DDBJ databases">
        <title>Complete Genome Sequences of Two Strains of the Meat Spoilage Bacterium Brochothrix thermosphacta Isolated from Ground Chicken.</title>
        <authorList>
            <person name="Paoli G.C."/>
            <person name="Wijey C."/>
            <person name="Chen C.-Y."/>
            <person name="Nguyen L."/>
            <person name="Yan X."/>
            <person name="Irwin P.L."/>
        </authorList>
    </citation>
    <scope>NUCLEOTIDE SEQUENCE [LARGE SCALE GENOMIC DNA]</scope>
    <source>
        <strain evidence="1 3">BI</strain>
    </source>
</reference>
<dbReference type="InterPro" id="IPR023214">
    <property type="entry name" value="HAD_sf"/>
</dbReference>
<evidence type="ECO:0000313" key="4">
    <source>
        <dbReference type="Proteomes" id="UP000270190"/>
    </source>
</evidence>
<dbReference type="NCBIfam" id="TIGR00099">
    <property type="entry name" value="Cof-subfamily"/>
    <property type="match status" value="1"/>
</dbReference>
<keyword evidence="3" id="KW-1185">Reference proteome</keyword>
<dbReference type="NCBIfam" id="TIGR01484">
    <property type="entry name" value="HAD-SF-IIB"/>
    <property type="match status" value="1"/>
</dbReference>
<dbReference type="InterPro" id="IPR036412">
    <property type="entry name" value="HAD-like_sf"/>
</dbReference>
<dbReference type="Pfam" id="PF08282">
    <property type="entry name" value="Hydrolase_3"/>
    <property type="match status" value="1"/>
</dbReference>
<dbReference type="Gene3D" id="3.30.1240.10">
    <property type="match status" value="1"/>
</dbReference>
<protein>
    <submittedName>
        <fullName evidence="1">Cof-type HAD-IIB family hydrolase</fullName>
    </submittedName>
    <submittedName>
        <fullName evidence="2">Putative hydrolase HAD-superfamily</fullName>
    </submittedName>
</protein>
<evidence type="ECO:0000313" key="2">
    <source>
        <dbReference type="EMBL" id="SPP30789.1"/>
    </source>
</evidence>
<name>A0A1D2LPH8_BROTH</name>
<evidence type="ECO:0000313" key="1">
    <source>
        <dbReference type="EMBL" id="ATF25439.1"/>
    </source>
</evidence>
<dbReference type="KEGG" id="bths:CNY62_02960"/>
<dbReference type="InterPro" id="IPR000150">
    <property type="entry name" value="Cof"/>
</dbReference>
<sequence>MTLKHIKTIVTDMDGTALTSTKELHPITLEAFAEWQAQGGNLIMATGRLDLGARLYASQLNIKLPVISCNGALIRDWETGKVLYKNAVPMSIMEQTVAIAKAHDVPYHIYTTERLLSPELYGTMTRYVKMNEQAKTEDEKTPYTITPDILGALHEDEAMLKMLVIIEDNELLNKVRAEFLKLDVETVISGPNLLDVMVGNSTKGAAVEWLAEHGYLELETTLTCGDNENDISMLQSTPQSLAMCNAKDVVKEAATFISEVDSNEGGVGRFVKQHLLG</sequence>
<organism evidence="1 3">
    <name type="scientific">Brochothrix thermosphacta</name>
    <name type="common">Microbacterium thermosphactum</name>
    <dbReference type="NCBI Taxonomy" id="2756"/>
    <lineage>
        <taxon>Bacteria</taxon>
        <taxon>Bacillati</taxon>
        <taxon>Bacillota</taxon>
        <taxon>Bacilli</taxon>
        <taxon>Bacillales</taxon>
        <taxon>Listeriaceae</taxon>
        <taxon>Brochothrix</taxon>
    </lineage>
</organism>
<dbReference type="Proteomes" id="UP000243591">
    <property type="component" value="Chromosome"/>
</dbReference>
<reference evidence="2" key="2">
    <citation type="submission" date="2018-04" db="EMBL/GenBank/DDBJ databases">
        <authorList>
            <person name="Go L.Y."/>
            <person name="Mitchell J.A."/>
        </authorList>
    </citation>
    <scope>NUCLEOTIDE SEQUENCE</scope>
    <source>
        <strain evidence="2">BSAS1 3</strain>
    </source>
</reference>
<dbReference type="PANTHER" id="PTHR10000:SF8">
    <property type="entry name" value="HAD SUPERFAMILY HYDROLASE-LIKE, TYPE 3"/>
    <property type="match status" value="1"/>
</dbReference>
<reference evidence="4" key="3">
    <citation type="submission" date="2018-04" db="EMBL/GenBank/DDBJ databases">
        <authorList>
            <person name="Illikoud N."/>
        </authorList>
    </citation>
    <scope>NUCLEOTIDE SEQUENCE [LARGE SCALE GENOMIC DNA]</scope>
</reference>
<dbReference type="AlphaFoldDB" id="A0A1D2LPH8"/>
<accession>A0A1D2LPH8</accession>
<dbReference type="GO" id="GO:0016791">
    <property type="term" value="F:phosphatase activity"/>
    <property type="evidence" value="ECO:0007669"/>
    <property type="project" value="UniProtKB-ARBA"/>
</dbReference>
<keyword evidence="1" id="KW-0378">Hydrolase</keyword>